<evidence type="ECO:0000256" key="2">
    <source>
        <dbReference type="SAM" id="Phobius"/>
    </source>
</evidence>
<dbReference type="SUPFAM" id="SSF54211">
    <property type="entry name" value="Ribosomal protein S5 domain 2-like"/>
    <property type="match status" value="1"/>
</dbReference>
<sequence>MALFDPTVTVTPAPRRRVPRSVTIGIWALAVALLALLALTLLPTSFVIQRPGPVFNTLGTAADAEGEQVPLIEVAGADTYPTAGALDLLTAEIRGNPANTPSWVELAFAWFDPSRAILPIDRVFAEGQTAEERTQQSAQMMVDSQKEATAAALIELGHDVEPMVRVYAIGEESPAQGILQPDDIIRAVDGTPVDDTDALRKGINATGGDPVDLTVERDGQLLDAQVTPIEGEIDGETTWLVGVTTLRDFDFPIDVTIQLNAVGGSSAGMMFSLGIIDMLTPGELNGGESVAGTGTIDSEGVVGPIGAIRQKLHGAKDAGADWFLAPLSNCDEVVGHVPSGLQVFAVETLDDALEVLETIREDGDVDALPTCER</sequence>
<protein>
    <recommendedName>
        <fullName evidence="1">endopeptidase La</fullName>
        <ecNumber evidence="1">3.4.21.53</ecNumber>
    </recommendedName>
</protein>
<evidence type="ECO:0000313" key="5">
    <source>
        <dbReference type="Proteomes" id="UP000549113"/>
    </source>
</evidence>
<dbReference type="PANTHER" id="PTHR10046">
    <property type="entry name" value="ATP DEPENDENT LON PROTEASE FAMILY MEMBER"/>
    <property type="match status" value="1"/>
</dbReference>
<feature type="active site" evidence="1">
    <location>
        <position position="311"/>
    </location>
</feature>
<dbReference type="GO" id="GO:0004176">
    <property type="term" value="F:ATP-dependent peptidase activity"/>
    <property type="evidence" value="ECO:0007669"/>
    <property type="project" value="UniProtKB-UniRule"/>
</dbReference>
<dbReference type="GO" id="GO:0030163">
    <property type="term" value="P:protein catabolic process"/>
    <property type="evidence" value="ECO:0007669"/>
    <property type="project" value="InterPro"/>
</dbReference>
<comment type="similarity">
    <text evidence="1">Belongs to the peptidase S16 family.</text>
</comment>
<dbReference type="EC" id="3.4.21.53" evidence="1"/>
<dbReference type="InterPro" id="IPR027065">
    <property type="entry name" value="Lon_Prtase"/>
</dbReference>
<dbReference type="CDD" id="cd23081">
    <property type="entry name" value="cpPDZ_EcRseP-like"/>
    <property type="match status" value="1"/>
</dbReference>
<keyword evidence="1" id="KW-0645">Protease</keyword>
<keyword evidence="2" id="KW-1133">Transmembrane helix</keyword>
<dbReference type="EMBL" id="JACIFH010000001">
    <property type="protein sequence ID" value="MBB4138788.1"/>
    <property type="molecule type" value="Genomic_DNA"/>
</dbReference>
<feature type="domain" description="Lon proteolytic" evidence="3">
    <location>
        <begin position="262"/>
        <end position="359"/>
    </location>
</feature>
<evidence type="ECO:0000313" key="4">
    <source>
        <dbReference type="EMBL" id="MBB4138788.1"/>
    </source>
</evidence>
<accession>A0AA40SM73</accession>
<reference evidence="4 5" key="1">
    <citation type="submission" date="2020-08" db="EMBL/GenBank/DDBJ databases">
        <title>Sequencing the genomes of 1000 actinobacteria strains.</title>
        <authorList>
            <person name="Klenk H.-P."/>
        </authorList>
    </citation>
    <scope>NUCLEOTIDE SEQUENCE [LARGE SCALE GENOMIC DNA]</scope>
    <source>
        <strain evidence="4 5">DSM 19600</strain>
    </source>
</reference>
<keyword evidence="1" id="KW-0378">Hydrolase</keyword>
<dbReference type="Proteomes" id="UP000549113">
    <property type="component" value="Unassembled WGS sequence"/>
</dbReference>
<dbReference type="InterPro" id="IPR014721">
    <property type="entry name" value="Ribsml_uS5_D2-typ_fold_subgr"/>
</dbReference>
<dbReference type="InterPro" id="IPR008269">
    <property type="entry name" value="Lon_proteolytic"/>
</dbReference>
<feature type="transmembrane region" description="Helical" evidence="2">
    <location>
        <begin position="24"/>
        <end position="48"/>
    </location>
</feature>
<dbReference type="InterPro" id="IPR036034">
    <property type="entry name" value="PDZ_sf"/>
</dbReference>
<dbReference type="PROSITE" id="PS51786">
    <property type="entry name" value="LON_PROTEOLYTIC"/>
    <property type="match status" value="1"/>
</dbReference>
<keyword evidence="2" id="KW-0812">Transmembrane</keyword>
<dbReference type="GO" id="GO:0004252">
    <property type="term" value="F:serine-type endopeptidase activity"/>
    <property type="evidence" value="ECO:0007669"/>
    <property type="project" value="UniProtKB-UniRule"/>
</dbReference>
<dbReference type="AlphaFoldDB" id="A0AA40SM73"/>
<dbReference type="Pfam" id="PF05362">
    <property type="entry name" value="Lon_C"/>
    <property type="match status" value="1"/>
</dbReference>
<dbReference type="Pfam" id="PF13180">
    <property type="entry name" value="PDZ_2"/>
    <property type="match status" value="1"/>
</dbReference>
<feature type="active site" evidence="1">
    <location>
        <position position="266"/>
    </location>
</feature>
<dbReference type="GO" id="GO:0005524">
    <property type="term" value="F:ATP binding"/>
    <property type="evidence" value="ECO:0007669"/>
    <property type="project" value="InterPro"/>
</dbReference>
<dbReference type="Gene3D" id="3.30.230.10">
    <property type="match status" value="1"/>
</dbReference>
<dbReference type="InterPro" id="IPR001478">
    <property type="entry name" value="PDZ"/>
</dbReference>
<evidence type="ECO:0000259" key="3">
    <source>
        <dbReference type="PROSITE" id="PS51786"/>
    </source>
</evidence>
<dbReference type="GO" id="GO:0006508">
    <property type="term" value="P:proteolysis"/>
    <property type="evidence" value="ECO:0007669"/>
    <property type="project" value="UniProtKB-KW"/>
</dbReference>
<comment type="catalytic activity">
    <reaction evidence="1">
        <text>Hydrolysis of proteins in presence of ATP.</text>
        <dbReference type="EC" id="3.4.21.53"/>
    </reaction>
</comment>
<organism evidence="4 5">
    <name type="scientific">Microbacterium invictum</name>
    <dbReference type="NCBI Taxonomy" id="515415"/>
    <lineage>
        <taxon>Bacteria</taxon>
        <taxon>Bacillati</taxon>
        <taxon>Actinomycetota</taxon>
        <taxon>Actinomycetes</taxon>
        <taxon>Micrococcales</taxon>
        <taxon>Microbacteriaceae</taxon>
        <taxon>Microbacterium</taxon>
    </lineage>
</organism>
<gene>
    <name evidence="4" type="ORF">BKA10_000582</name>
</gene>
<keyword evidence="2" id="KW-0472">Membrane</keyword>
<name>A0AA40SM73_9MICO</name>
<comment type="caution">
    <text evidence="4">The sequence shown here is derived from an EMBL/GenBank/DDBJ whole genome shotgun (WGS) entry which is preliminary data.</text>
</comment>
<dbReference type="Gene3D" id="2.30.42.10">
    <property type="match status" value="1"/>
</dbReference>
<dbReference type="RefSeq" id="WP_183498523.1">
    <property type="nucleotide sequence ID" value="NZ_BAABCO010000003.1"/>
</dbReference>
<dbReference type="SUPFAM" id="SSF50156">
    <property type="entry name" value="PDZ domain-like"/>
    <property type="match status" value="1"/>
</dbReference>
<evidence type="ECO:0000256" key="1">
    <source>
        <dbReference type="PROSITE-ProRule" id="PRU01122"/>
    </source>
</evidence>
<keyword evidence="1" id="KW-0720">Serine protease</keyword>
<dbReference type="InterPro" id="IPR020568">
    <property type="entry name" value="Ribosomal_Su5_D2-typ_SF"/>
</dbReference>
<keyword evidence="5" id="KW-1185">Reference proteome</keyword>
<proteinExistence type="inferred from homology"/>